<dbReference type="InterPro" id="IPR036412">
    <property type="entry name" value="HAD-like_sf"/>
</dbReference>
<gene>
    <name evidence="1" type="ORF">COCSUDRAFT_39711</name>
</gene>
<dbReference type="EMBL" id="AGSI01000002">
    <property type="protein sequence ID" value="EIE26686.1"/>
    <property type="molecule type" value="Genomic_DNA"/>
</dbReference>
<dbReference type="KEGG" id="csl:COCSUDRAFT_39711"/>
<dbReference type="RefSeq" id="XP_005651230.1">
    <property type="nucleotide sequence ID" value="XM_005651173.1"/>
</dbReference>
<protein>
    <recommendedName>
        <fullName evidence="3">HAD-like protein</fullName>
    </recommendedName>
</protein>
<dbReference type="NCBIfam" id="TIGR01459">
    <property type="entry name" value="HAD-SF-IIA-hyp4"/>
    <property type="match status" value="1"/>
</dbReference>
<comment type="caution">
    <text evidence="1">The sequence shown here is derived from an EMBL/GenBank/DDBJ whole genome shotgun (WGS) entry which is preliminary data.</text>
</comment>
<dbReference type="PANTHER" id="PTHR19288">
    <property type="entry name" value="4-NITROPHENYLPHOSPHATASE-RELATED"/>
    <property type="match status" value="1"/>
</dbReference>
<dbReference type="GO" id="GO:0009507">
    <property type="term" value="C:chloroplast"/>
    <property type="evidence" value="ECO:0007669"/>
    <property type="project" value="TreeGrafter"/>
</dbReference>
<dbReference type="GeneID" id="17044696"/>
<dbReference type="InterPro" id="IPR023214">
    <property type="entry name" value="HAD_sf"/>
</dbReference>
<dbReference type="Pfam" id="PF13242">
    <property type="entry name" value="Hydrolase_like"/>
    <property type="match status" value="1"/>
</dbReference>
<proteinExistence type="predicted"/>
<reference evidence="1 2" key="1">
    <citation type="journal article" date="2012" name="Genome Biol.">
        <title>The genome of the polar eukaryotic microalga coccomyxa subellipsoidea reveals traits of cold adaptation.</title>
        <authorList>
            <person name="Blanc G."/>
            <person name="Agarkova I."/>
            <person name="Grimwood J."/>
            <person name="Kuo A."/>
            <person name="Brueggeman A."/>
            <person name="Dunigan D."/>
            <person name="Gurnon J."/>
            <person name="Ladunga I."/>
            <person name="Lindquist E."/>
            <person name="Lucas S."/>
            <person name="Pangilinan J."/>
            <person name="Proschold T."/>
            <person name="Salamov A."/>
            <person name="Schmutz J."/>
            <person name="Weeks D."/>
            <person name="Yamada T."/>
            <person name="Claverie J.M."/>
            <person name="Grigoriev I."/>
            <person name="Van Etten J."/>
            <person name="Lomsadze A."/>
            <person name="Borodovsky M."/>
        </authorList>
    </citation>
    <scope>NUCLEOTIDE SEQUENCE [LARGE SCALE GENOMIC DNA]</scope>
    <source>
        <strain evidence="1 2">C-169</strain>
    </source>
</reference>
<dbReference type="GO" id="GO:0016791">
    <property type="term" value="F:phosphatase activity"/>
    <property type="evidence" value="ECO:0007669"/>
    <property type="project" value="TreeGrafter"/>
</dbReference>
<dbReference type="PANTHER" id="PTHR19288:SF90">
    <property type="entry name" value="OS08G0542600 PROTEIN"/>
    <property type="match status" value="1"/>
</dbReference>
<organism evidence="1 2">
    <name type="scientific">Coccomyxa subellipsoidea (strain C-169)</name>
    <name type="common">Green microalga</name>
    <dbReference type="NCBI Taxonomy" id="574566"/>
    <lineage>
        <taxon>Eukaryota</taxon>
        <taxon>Viridiplantae</taxon>
        <taxon>Chlorophyta</taxon>
        <taxon>core chlorophytes</taxon>
        <taxon>Trebouxiophyceae</taxon>
        <taxon>Trebouxiophyceae incertae sedis</taxon>
        <taxon>Coccomyxaceae</taxon>
        <taxon>Coccomyxa</taxon>
        <taxon>Coccomyxa subellipsoidea</taxon>
    </lineage>
</organism>
<dbReference type="OrthoDB" id="426235at2759"/>
<keyword evidence="2" id="KW-1185">Reference proteome</keyword>
<dbReference type="SUPFAM" id="SSF56784">
    <property type="entry name" value="HAD-like"/>
    <property type="match status" value="1"/>
</dbReference>
<sequence>MAPGSSGVVGKLAAMGFAEDAFAGAITSGEVAHNALLHRQGDFWERLGNKCIHLTWGERGSISLEGLGLQVVRNVEEADFVLAHGTESLGGGDGVEPTPISLEEIKEILAVAAAKDLPLLIANPDVVTVDASYLRFMPGTFGKWYKEMGGKACILLGKPAAAIYQAAMQLLDIDDPKQLVAIGDSLEHDIAGAQAVGCDSVFVAGGIHAEELGLSGDSGKVDPEKLDALCRQFGAWPTFVIPFLRN</sequence>
<dbReference type="Gene3D" id="3.40.50.1000">
    <property type="entry name" value="HAD superfamily/HAD-like"/>
    <property type="match status" value="2"/>
</dbReference>
<dbReference type="InterPro" id="IPR006356">
    <property type="entry name" value="HAD-SF_hydro_IIA_hyp3"/>
</dbReference>
<evidence type="ECO:0008006" key="3">
    <source>
        <dbReference type="Google" id="ProtNLM"/>
    </source>
</evidence>
<dbReference type="AlphaFoldDB" id="I0Z7R7"/>
<dbReference type="eggNOG" id="ENOG502QU6A">
    <property type="taxonomic scope" value="Eukaryota"/>
</dbReference>
<evidence type="ECO:0000313" key="2">
    <source>
        <dbReference type="Proteomes" id="UP000007264"/>
    </source>
</evidence>
<name>I0Z7R7_COCSC</name>
<dbReference type="Proteomes" id="UP000007264">
    <property type="component" value="Unassembled WGS sequence"/>
</dbReference>
<evidence type="ECO:0000313" key="1">
    <source>
        <dbReference type="EMBL" id="EIE26686.1"/>
    </source>
</evidence>
<accession>I0Z7R7</accession>